<dbReference type="SUPFAM" id="SSF53223">
    <property type="entry name" value="Aminoacid dehydrogenase-like, N-terminal domain"/>
    <property type="match status" value="1"/>
</dbReference>
<dbReference type="PANTHER" id="PTHR43403">
    <property type="entry name" value="NAD-SPECIFIC GLUTAMATE DEHYDROGENASE"/>
    <property type="match status" value="1"/>
</dbReference>
<dbReference type="InterPro" id="IPR049062">
    <property type="entry name" value="NAD_Glu_DH_ACT2"/>
</dbReference>
<dbReference type="InterPro" id="IPR024727">
    <property type="entry name" value="NAD_Glu_DH_N_ACT1"/>
</dbReference>
<dbReference type="InterPro" id="IPR007780">
    <property type="entry name" value="NAD_Glu_DH_bac"/>
</dbReference>
<dbReference type="PIRSF" id="PIRSF036761">
    <property type="entry name" value="GDH_Mll4104"/>
    <property type="match status" value="1"/>
</dbReference>
<evidence type="ECO:0000313" key="7">
    <source>
        <dbReference type="EMBL" id="MBD3584482.1"/>
    </source>
</evidence>
<gene>
    <name evidence="7" type="ORF">HHX48_01895</name>
</gene>
<sequence>MTVTTKRHSVLLDNVFSLIDKKVDANQQALVKQFGQLLYKNISNEDLEHRNDSDLYGATLSLWNILYDFDESKPYIKVFNPEIAKHGWHSSHTIVEIVVKDMPFLVDSVRMSLNRMGITSHLLLHSPIGLKRDKDNQIVEFMEPGTNGKDTQKETVLFIEIDRQTSRKEVEALTKELHSVVDEVSLAVNDWQEMANRLQAVKDDTGKLNWPTSKTGEKKIKQFLDWLADHNFTMMGYRYYNVKAIEGDHRWIPDNDSSLGLMKNSISERERLLSKLPASAREEALSDSPLMLTKTNTRSRVHRPAYMDYVGIKVYNKSGQVVGEHRFLGLYSASFYNASVTQLPILREKIQEICDLSGFEPGTHAYKAFVNIVETYPRDELLQTPSEELKQIVMGIFQMQERGITRLFIRKDIFGRFFSCMVFVPRERYNTQLRKETQALLKESLGATEEVEFTTFFSESVYARTHYIARVEDNNAEYDVKEIEQNIIELTKTWNDRLASAISQAHGEATGKALERKYNNAFSRSYMEQNLPSAALVDIGKLESLNDEHKLDMLFYRPQEEGKDSDIVKLKLFHKAEPIHLSDVLPMLENFGLRVIDESPFKITCSEGELNYVMDFTMLHKAGDKLDMEKAQSLFQNAFAKVWSKLLEDDAFNRLVLGAGLTGRKVTILRAYAKYMRQTGSSFSRDYIANTLSNYPQIAKHLVTYFELRYNPNKRRTKKREETVLNEIKSQLDNVGNLDDDRIIRRYLDMMQATLRTNFYQNDENGNDKPYVSFKMAPEKIPEMPLPLPKFEIFVYSPKVEGVHLRGGKVARGGLRWSDRQEDFRTEILGLVKAQQVKNTVIVPVGAKGGFVCKDLPAGASREVIQAEGQACYRTFIRSLLDITDNIVNGEIVPPEQVVRLDDDDPYLVVAADKGTATFSDIANGISDEYNFWLGDAFASGGSIGYDHKKMGITARGAWESVKRHFREIGIDCQTTEFSCVGIGDMAGDVFGNGMLLSKHTKLIAAFNHLHIFFDPEPDVAKSYEERQRLFENPRLSWDDYNKELISKGGGVFSRANKSIKLTPEMKKCLGTRQMTMTPNELIHNILKMPVDLIWNGGIGTYVKSKKESHAEVGDRANDDLRVNGRDVQAKIVGEGGNLGLTQLGRIEYAANGGRVNTDFIDNVGGVDCSDNEVNIKILLNSLVNNGDLTTKQRNNLLYEMTDDVAQLVLEDCYRQTQSISITERAGNSALKEQLRFIHGLEREGRLNRELEFIPSDDEISDRVAEDKGLTRPELSVLIAYGKMVLKDELNIPAITENPYHEKLLVEAFPSVLRDKFKSQMEQHPLRGEIIATKLTNNMLNDMGLNFVFRMQEETGATVDEIANAYSIVKGIFDIGPLWRRIEQLDTAIDADLQLKMLEEARRIMRRTARWYIRHGNQSLGIQEAIDAYRGTCEDLRKNLEQYLVEDEFAMLNQNTESLTKQGVPDDIAYQVASFSNLFSSLDIAQIDEADDHDTSVIAKLYFQLGNQLELHWFLDQINNQAVSNHWQALARASYREELDWQQRSITANLLQSRPDATDADNILSNWMDNNKALLKRWYHMMSEFKTSSAHDFAKFSVALRELMLLSVKSNH</sequence>
<dbReference type="EMBL" id="JABBXD010000001">
    <property type="protein sequence ID" value="MBD3584482.1"/>
    <property type="molecule type" value="Genomic_DNA"/>
</dbReference>
<protein>
    <submittedName>
        <fullName evidence="7">NAD-glutamate dehydrogenase</fullName>
    </submittedName>
</protein>
<dbReference type="Pfam" id="PF21075">
    <property type="entry name" value="GDH_ACT1"/>
    <property type="match status" value="1"/>
</dbReference>
<reference evidence="7 8" key="1">
    <citation type="submission" date="2020-04" db="EMBL/GenBank/DDBJ databases">
        <title>Salinimonas sp. HHU 13199.</title>
        <authorList>
            <person name="Cui X."/>
            <person name="Zhang D."/>
        </authorList>
    </citation>
    <scope>NUCLEOTIDE SEQUENCE [LARGE SCALE GENOMIC DNA]</scope>
    <source>
        <strain evidence="7 8">HHU 13199</strain>
    </source>
</reference>
<dbReference type="InterPro" id="IPR036291">
    <property type="entry name" value="NAD(P)-bd_dom_sf"/>
</dbReference>
<organism evidence="7 8">
    <name type="scientific">Salinimonas profundi</name>
    <dbReference type="NCBI Taxonomy" id="2729140"/>
    <lineage>
        <taxon>Bacteria</taxon>
        <taxon>Pseudomonadati</taxon>
        <taxon>Pseudomonadota</taxon>
        <taxon>Gammaproteobacteria</taxon>
        <taxon>Alteromonadales</taxon>
        <taxon>Alteromonadaceae</taxon>
        <taxon>Alteromonas/Salinimonas group</taxon>
        <taxon>Salinimonas</taxon>
    </lineage>
</organism>
<dbReference type="Pfam" id="PF21073">
    <property type="entry name" value="GDH_HM1"/>
    <property type="match status" value="1"/>
</dbReference>
<dbReference type="InterPro" id="IPR048381">
    <property type="entry name" value="GDH_C"/>
</dbReference>
<dbReference type="Proteomes" id="UP000624419">
    <property type="component" value="Unassembled WGS sequence"/>
</dbReference>
<dbReference type="InterPro" id="IPR049056">
    <property type="entry name" value="NAD_Glu_DH_HM3"/>
</dbReference>
<evidence type="ECO:0000259" key="2">
    <source>
        <dbReference type="Pfam" id="PF05088"/>
    </source>
</evidence>
<dbReference type="InterPro" id="IPR049064">
    <property type="entry name" value="NAD_Glu_DH_ACT3"/>
</dbReference>
<feature type="domain" description="NAD-glutamate dehydrogenase ACT3" evidence="6">
    <location>
        <begin position="551"/>
        <end position="630"/>
    </location>
</feature>
<dbReference type="InterPro" id="IPR046346">
    <property type="entry name" value="Aminoacid_DH-like_N_sf"/>
</dbReference>
<name>A0ABR8LFI0_9ALTE</name>
<dbReference type="InterPro" id="IPR049058">
    <property type="entry name" value="NAD_Glu_DH_HM2"/>
</dbReference>
<dbReference type="Pfam" id="PF05088">
    <property type="entry name" value="Bac_GDH_CD"/>
    <property type="match status" value="1"/>
</dbReference>
<keyword evidence="8" id="KW-1185">Reference proteome</keyword>
<dbReference type="Pfam" id="PF21077">
    <property type="entry name" value="GDH_ACT3"/>
    <property type="match status" value="1"/>
</dbReference>
<evidence type="ECO:0000259" key="6">
    <source>
        <dbReference type="Pfam" id="PF21077"/>
    </source>
</evidence>
<dbReference type="PANTHER" id="PTHR43403:SF1">
    <property type="entry name" value="NAD-SPECIFIC GLUTAMATE DEHYDROGENASE"/>
    <property type="match status" value="1"/>
</dbReference>
<dbReference type="RefSeq" id="WP_191021938.1">
    <property type="nucleotide sequence ID" value="NZ_JABBXD010000001.1"/>
</dbReference>
<feature type="domain" description="NAD-specific glutamate dehydrogenase C-terminal" evidence="3">
    <location>
        <begin position="1268"/>
        <end position="1604"/>
    </location>
</feature>
<dbReference type="InterPro" id="IPR049059">
    <property type="entry name" value="NAD_Glu_DH_HM1"/>
</dbReference>
<evidence type="ECO:0000256" key="1">
    <source>
        <dbReference type="ARBA" id="ARBA00023002"/>
    </source>
</evidence>
<evidence type="ECO:0000259" key="4">
    <source>
        <dbReference type="Pfam" id="PF21075"/>
    </source>
</evidence>
<comment type="caution">
    <text evidence="7">The sequence shown here is derived from an EMBL/GenBank/DDBJ whole genome shotgun (WGS) entry which is preliminary data.</text>
</comment>
<dbReference type="Pfam" id="PF21079">
    <property type="entry name" value="GDH_HM2"/>
    <property type="match status" value="1"/>
</dbReference>
<feature type="domain" description="NAD-glutamate dehydrogenase N-terminal ACT1" evidence="4">
    <location>
        <begin position="34"/>
        <end position="177"/>
    </location>
</feature>
<evidence type="ECO:0000259" key="3">
    <source>
        <dbReference type="Pfam" id="PF21074"/>
    </source>
</evidence>
<dbReference type="Pfam" id="PF21078">
    <property type="entry name" value="GDH_HM3"/>
    <property type="match status" value="1"/>
</dbReference>
<feature type="domain" description="NAD-glutamate dehydrogenase ACT2" evidence="5">
    <location>
        <begin position="406"/>
        <end position="495"/>
    </location>
</feature>
<keyword evidence="1" id="KW-0560">Oxidoreductase</keyword>
<evidence type="ECO:0000313" key="8">
    <source>
        <dbReference type="Proteomes" id="UP000624419"/>
    </source>
</evidence>
<accession>A0ABR8LFI0</accession>
<proteinExistence type="predicted"/>
<feature type="domain" description="NAD-glutamate dehydrogenase catalytic" evidence="2">
    <location>
        <begin position="727"/>
        <end position="1222"/>
    </location>
</feature>
<evidence type="ECO:0000259" key="5">
    <source>
        <dbReference type="Pfam" id="PF21076"/>
    </source>
</evidence>
<dbReference type="InterPro" id="IPR028971">
    <property type="entry name" value="NAD-GDH_cat"/>
</dbReference>
<dbReference type="Pfam" id="PF21076">
    <property type="entry name" value="GDH_ACT2"/>
    <property type="match status" value="1"/>
</dbReference>
<dbReference type="SUPFAM" id="SSF51735">
    <property type="entry name" value="NAD(P)-binding Rossmann-fold domains"/>
    <property type="match status" value="1"/>
</dbReference>
<dbReference type="Pfam" id="PF21074">
    <property type="entry name" value="GDH_C"/>
    <property type="match status" value="1"/>
</dbReference>
<dbReference type="Gene3D" id="3.40.50.720">
    <property type="entry name" value="NAD(P)-binding Rossmann-like Domain"/>
    <property type="match status" value="1"/>
</dbReference>